<evidence type="ECO:0008006" key="8">
    <source>
        <dbReference type="Google" id="ProtNLM"/>
    </source>
</evidence>
<proteinExistence type="predicted"/>
<feature type="transmembrane region" description="Helical" evidence="3">
    <location>
        <begin position="2006"/>
        <end position="2027"/>
    </location>
</feature>
<feature type="domain" description="MBG" evidence="4">
    <location>
        <begin position="1850"/>
        <end position="1922"/>
    </location>
</feature>
<dbReference type="InterPro" id="IPR044060">
    <property type="entry name" value="Bacterial_rp_domain"/>
</dbReference>
<keyword evidence="3" id="KW-0812">Transmembrane</keyword>
<dbReference type="NCBIfam" id="TIGR02543">
    <property type="entry name" value="List_Bact_rpt"/>
    <property type="match status" value="1"/>
</dbReference>
<dbReference type="InterPro" id="IPR041286">
    <property type="entry name" value="MBG_2"/>
</dbReference>
<dbReference type="OrthoDB" id="3177874at2"/>
<evidence type="ECO:0000256" key="3">
    <source>
        <dbReference type="SAM" id="Phobius"/>
    </source>
</evidence>
<evidence type="ECO:0000313" key="7">
    <source>
        <dbReference type="Proteomes" id="UP000278632"/>
    </source>
</evidence>
<keyword evidence="7" id="KW-1185">Reference proteome</keyword>
<dbReference type="RefSeq" id="WP_123191105.1">
    <property type="nucleotide sequence ID" value="NZ_QICD01000001.1"/>
</dbReference>
<dbReference type="Pfam" id="PF09479">
    <property type="entry name" value="Flg_new"/>
    <property type="match status" value="7"/>
</dbReference>
<dbReference type="InterPro" id="IPR013378">
    <property type="entry name" value="InlB-like_B-rpt"/>
</dbReference>
<evidence type="ECO:0000259" key="5">
    <source>
        <dbReference type="Pfam" id="PF18998"/>
    </source>
</evidence>
<evidence type="ECO:0000256" key="1">
    <source>
        <dbReference type="ARBA" id="ARBA00004196"/>
    </source>
</evidence>
<reference evidence="7" key="1">
    <citation type="submission" date="2018-05" db="EMBL/GenBank/DDBJ databases">
        <title>Genome Sequencing of selected type strains of the family Eggerthellaceae.</title>
        <authorList>
            <person name="Danylec N."/>
            <person name="Stoll D.A."/>
            <person name="Doetsch A."/>
            <person name="Huch M."/>
        </authorList>
    </citation>
    <scope>NUCLEOTIDE SEQUENCE [LARGE SCALE GENOMIC DNA]</scope>
    <source>
        <strain evidence="7">DSM 16106</strain>
    </source>
</reference>
<dbReference type="GO" id="GO:0030313">
    <property type="term" value="C:cell envelope"/>
    <property type="evidence" value="ECO:0007669"/>
    <property type="project" value="UniProtKB-SubCell"/>
</dbReference>
<dbReference type="EMBL" id="QICD01000001">
    <property type="protein sequence ID" value="RNL49026.1"/>
    <property type="molecule type" value="Genomic_DNA"/>
</dbReference>
<gene>
    <name evidence="6" type="ORF">DMP08_00800</name>
</gene>
<comment type="subcellular location">
    <subcellularLocation>
        <location evidence="1">Cell envelope</location>
    </subcellularLocation>
</comment>
<feature type="region of interest" description="Disordered" evidence="2">
    <location>
        <begin position="2043"/>
        <end position="2067"/>
    </location>
</feature>
<evidence type="ECO:0000313" key="6">
    <source>
        <dbReference type="EMBL" id="RNL49026.1"/>
    </source>
</evidence>
<sequence length="2082" mass="223122">MSHLSPVLAVDAVSAALHTVTFTAEGNDPISKNVVEGEMCPEPATPVIPAGYVAFLGWYQKMEDGSLSSNRFDFASPVVTDIELVAKFSDKWVVLFQDAAGKVVETQEVSNNQKAKQPEHTPVAPSGQEFDAWYLDGKPYNFNTPVTGNITLVPHFADTHYVHFVSKGSAVPSAIVRDGGTVPKPNDPTREGYDFQYWSTSEDGSSGAFNFDTQIKADTVLYGVWKGATVDYTLVYNFEHANIAGDAGTNTSNYSFSQQVTMRAQAGSTVSGDSLRASGLLNPNQYSDLAKYGYYAFGDTTQISGTGSTVINVYYKRTLYTVQFDLGSSSSRWMSFDGVLYSGGWNSSKYSFAAKYEQSIGSLWVSSKNATFWSNRNQGFAGWTGFGYSTFVSHRFTMTEDIIASANNDKVITATASWNTVSRSQVNYWLEVADPSNLPADAKQMPNGKYYSALNEYTQELLHSGSLSAKTIGGFSKHSSYDQSGWVGSGSQAIYTYNFYYDRNAYTLSFNSMGGSFVSPETVLYEAPMAQHEPDGPTREHYVFKGWYLDSDYMLPYDFGTATMPGSNVQLYAKWESSQYSAKFYTHEGDGTPVKTQGIAQGEYIKDPGVYIVGQGYEGLGEFLGWYWYLPGTDRLVAYSWETPVSGDVTLYGRWKTDGFSLTYDKGIGFGSVPVDTNSYALGVKAPVKDALLSASGKTFVGWQVDGSGRTYYPGNTIKMNGDTKLVARYVNPSLAVSLVFNANYGSNPATETWTAEKNDYVTLPDSMFDRAGYSFAVWNTKPDGSGRSYSVSEVLSLTGNTTLYAQWKESKPVTYTYTALTGGSVSNASETIAPATGAASGSTASPDPGYKFDGWYDNAEASGNPISRDAQFVPSKVDGVYVGGSYWARFAVDEAQTYTVSYVAENGVVDPAGNQGIQVLGTSGVTGSTATAESGYKFDGWYVRDDEGDRKIDGAEAGLASEVAAANIKKNADNIYGDTTFVAKFVAAAKVSVWFYKAEGDTNPYMMTDEGLAQTGKNVHEKEITLSDEKGYTAEQIKEYAERAYELMRQDGGTDRYAGFEVWLSHKDGQGGWISFDNENSWASYVIQAGDEIRYHVSAEAAHKVTYQAGAHSTGSGWTDSQLYYNGDGFTVKQVQDVSVTPDIGYRFDHWKLSDGKTYQAGDEYTMGQENVTFTAVCVKDDAQTQPTSYTVKHVVEGVEQAQDSATYAGTAWVNDEHPSIVVAGDTIAPKTYEGYKFASITPAIEGGASVASGTTITLAYVKDDGQTQDTLYTVEYFKDGVKVEADSYTEHATAWVNDDPAQIAIKATIDAAGDKYRGYRLASTSPEALPQAGDKVNSGTVIQVKYVKDDAQTQPTSYTVKHVVEGVEQAQDSATYAGTAWVNDEHPSIVVAGDTIAPKTYEGYKFASITPAIEGGASVASGTTITLAYVKDDGQTQDTLYTVEYFKDGVKVEADSYTEHATAWVNDDPAQIAIKATIDAAGDKYRGYRLASTSPEALPQAGDKVNSGTVIQVKYVKDDAQTQPTSYTVQYTIEGQLQSSDTIKIDGTAWVNDDPAMIVVAEGGIPAPADKYKGYKLDEANPVYPEAGVRVESGSIYTVNYVPDFSSLSASGFDVTYDGVPHKVLLHGVVLPGDAIEYWVGDTQLAANEFVNVADSAEVTVKVIRGTQAWTSDPVTARIAPAPATIKVNDSSKKYGELDPAFTGAVEGLIGSDSLGDVVYSRTNNDEAVGSYAGVLTATVDNLNGNYTYTVEPGNFSIEPAEGNIVRITSDAEGLTKVYDAQPVSVAAAADVEGSTLLYSVDNGATWSESNPSFTDAGTYTVYVKATHPGYQETAPVSATVVITPAPVTITVADASKVAGAADPTFTGTVAGLVAEGDLGDVTYVRPGGEEAVGVYQGALTALFTQNPNYAVSVVNGTFTITAPPVPPTPPTPVEPTPTPTPLPDPGTVPPDSPLAPIVAPIVDALQSAAEAVIGDNETPLAQREAEISDNQTPLANHDHASCWVHFYIILGIIVTAIYSACVALRRGLFSRKLKQYEDNLTGGGNPAPGAPSNSDDGAAQVNIPKGAPAGAAMAAGLSE</sequence>
<accession>A0A3N0BM08</accession>
<feature type="domain" description="MBG" evidence="4">
    <location>
        <begin position="1687"/>
        <end position="1759"/>
    </location>
</feature>
<keyword evidence="3" id="KW-0472">Membrane</keyword>
<dbReference type="Pfam" id="PF18676">
    <property type="entry name" value="MBG_2"/>
    <property type="match status" value="2"/>
</dbReference>
<comment type="caution">
    <text evidence="6">The sequence shown here is derived from an EMBL/GenBank/DDBJ whole genome shotgun (WGS) entry which is preliminary data.</text>
</comment>
<protein>
    <recommendedName>
        <fullName evidence="8">Gram-positive cocci surface proteins LPxTG domain-containing protein</fullName>
    </recommendedName>
</protein>
<evidence type="ECO:0000259" key="4">
    <source>
        <dbReference type="Pfam" id="PF18676"/>
    </source>
</evidence>
<feature type="domain" description="Bacterial repeat" evidence="5">
    <location>
        <begin position="1105"/>
        <end position="1178"/>
    </location>
</feature>
<dbReference type="Gene3D" id="2.60.40.4270">
    <property type="entry name" value="Listeria-Bacteroides repeat domain"/>
    <property type="match status" value="4"/>
</dbReference>
<name>A0A3N0BM08_9ACTN</name>
<dbReference type="Pfam" id="PF18998">
    <property type="entry name" value="Flg_new_2"/>
    <property type="match status" value="2"/>
</dbReference>
<dbReference type="Proteomes" id="UP000278632">
    <property type="component" value="Unassembled WGS sequence"/>
</dbReference>
<dbReference type="SUPFAM" id="SSF110296">
    <property type="entry name" value="Oligoxyloglucan reducing end-specific cellobiohydrolase"/>
    <property type="match status" value="1"/>
</dbReference>
<feature type="region of interest" description="Disordered" evidence="2">
    <location>
        <begin position="1927"/>
        <end position="1946"/>
    </location>
</feature>
<keyword evidence="3" id="KW-1133">Transmembrane helix</keyword>
<dbReference type="InterPro" id="IPR042229">
    <property type="entry name" value="Listeria/Bacterioides_rpt_sf"/>
</dbReference>
<evidence type="ECO:0000256" key="2">
    <source>
        <dbReference type="SAM" id="MobiDB-lite"/>
    </source>
</evidence>
<feature type="domain" description="Bacterial repeat" evidence="5">
    <location>
        <begin position="815"/>
        <end position="863"/>
    </location>
</feature>
<organism evidence="6 7">
    <name type="scientific">Paraeggerthella hongkongensis</name>
    <dbReference type="NCBI Taxonomy" id="230658"/>
    <lineage>
        <taxon>Bacteria</taxon>
        <taxon>Bacillati</taxon>
        <taxon>Actinomycetota</taxon>
        <taxon>Coriobacteriia</taxon>
        <taxon>Eggerthellales</taxon>
        <taxon>Eggerthellaceae</taxon>
        <taxon>Paraeggerthella</taxon>
    </lineage>
</organism>